<evidence type="ECO:0000259" key="1">
    <source>
        <dbReference type="PROSITE" id="PS50011"/>
    </source>
</evidence>
<dbReference type="GeneID" id="25914224"/>
<feature type="non-terminal residue" evidence="2">
    <location>
        <position position="1"/>
    </location>
</feature>
<dbReference type="AlphaFoldDB" id="A0A0L0FCC3"/>
<accession>A0A0L0FCC3</accession>
<reference evidence="2 3" key="1">
    <citation type="submission" date="2011-02" db="EMBL/GenBank/DDBJ databases">
        <title>The Genome Sequence of Sphaeroforma arctica JP610.</title>
        <authorList>
            <consortium name="The Broad Institute Genome Sequencing Platform"/>
            <person name="Russ C."/>
            <person name="Cuomo C."/>
            <person name="Young S.K."/>
            <person name="Zeng Q."/>
            <person name="Gargeya S."/>
            <person name="Alvarado L."/>
            <person name="Berlin A."/>
            <person name="Chapman S.B."/>
            <person name="Chen Z."/>
            <person name="Freedman E."/>
            <person name="Gellesch M."/>
            <person name="Goldberg J."/>
            <person name="Griggs A."/>
            <person name="Gujja S."/>
            <person name="Heilman E."/>
            <person name="Heiman D."/>
            <person name="Howarth C."/>
            <person name="Mehta T."/>
            <person name="Neiman D."/>
            <person name="Pearson M."/>
            <person name="Roberts A."/>
            <person name="Saif S."/>
            <person name="Shea T."/>
            <person name="Shenoy N."/>
            <person name="Sisk P."/>
            <person name="Stolte C."/>
            <person name="Sykes S."/>
            <person name="White J."/>
            <person name="Yandava C."/>
            <person name="Burger G."/>
            <person name="Gray M.W."/>
            <person name="Holland P.W.H."/>
            <person name="King N."/>
            <person name="Lang F.B.F."/>
            <person name="Roger A.J."/>
            <person name="Ruiz-Trillo I."/>
            <person name="Haas B."/>
            <person name="Nusbaum C."/>
            <person name="Birren B."/>
        </authorList>
    </citation>
    <scope>NUCLEOTIDE SEQUENCE [LARGE SCALE GENOMIC DNA]</scope>
    <source>
        <strain evidence="2 3">JP610</strain>
    </source>
</reference>
<dbReference type="InterPro" id="IPR001245">
    <property type="entry name" value="Ser-Thr/Tyr_kinase_cat_dom"/>
</dbReference>
<name>A0A0L0FCC3_9EUKA</name>
<sequence>DLGSLEHVLRAQRSRAEALDGTNSAEEIDLNTPYTPAEYLWFVLQVVKGLQCLADNGIVYRDIDVRNVLVATRRASRECPGVCV</sequence>
<evidence type="ECO:0000313" key="2">
    <source>
        <dbReference type="EMBL" id="KNC73723.1"/>
    </source>
</evidence>
<proteinExistence type="predicted"/>
<dbReference type="GO" id="GO:0005524">
    <property type="term" value="F:ATP binding"/>
    <property type="evidence" value="ECO:0007669"/>
    <property type="project" value="InterPro"/>
</dbReference>
<dbReference type="EMBL" id="KQ245238">
    <property type="protein sequence ID" value="KNC73723.1"/>
    <property type="molecule type" value="Genomic_DNA"/>
</dbReference>
<organism evidence="2 3">
    <name type="scientific">Sphaeroforma arctica JP610</name>
    <dbReference type="NCBI Taxonomy" id="667725"/>
    <lineage>
        <taxon>Eukaryota</taxon>
        <taxon>Ichthyosporea</taxon>
        <taxon>Ichthyophonida</taxon>
        <taxon>Sphaeroforma</taxon>
    </lineage>
</organism>
<dbReference type="InterPro" id="IPR011009">
    <property type="entry name" value="Kinase-like_dom_sf"/>
</dbReference>
<gene>
    <name evidence="2" type="ORF">SARC_13720</name>
</gene>
<dbReference type="SUPFAM" id="SSF56112">
    <property type="entry name" value="Protein kinase-like (PK-like)"/>
    <property type="match status" value="1"/>
</dbReference>
<dbReference type="OrthoDB" id="3256376at2759"/>
<dbReference type="Proteomes" id="UP000054560">
    <property type="component" value="Unassembled WGS sequence"/>
</dbReference>
<keyword evidence="3" id="KW-1185">Reference proteome</keyword>
<dbReference type="PROSITE" id="PS50011">
    <property type="entry name" value="PROTEIN_KINASE_DOM"/>
    <property type="match status" value="1"/>
</dbReference>
<protein>
    <recommendedName>
        <fullName evidence="1">Protein kinase domain-containing protein</fullName>
    </recommendedName>
</protein>
<dbReference type="Gene3D" id="1.10.510.10">
    <property type="entry name" value="Transferase(Phosphotransferase) domain 1"/>
    <property type="match status" value="1"/>
</dbReference>
<dbReference type="Pfam" id="PF07714">
    <property type="entry name" value="PK_Tyr_Ser-Thr"/>
    <property type="match status" value="1"/>
</dbReference>
<dbReference type="InterPro" id="IPR000719">
    <property type="entry name" value="Prot_kinase_dom"/>
</dbReference>
<dbReference type="RefSeq" id="XP_014147625.1">
    <property type="nucleotide sequence ID" value="XM_014292150.1"/>
</dbReference>
<dbReference type="GO" id="GO:0004672">
    <property type="term" value="F:protein kinase activity"/>
    <property type="evidence" value="ECO:0007669"/>
    <property type="project" value="InterPro"/>
</dbReference>
<feature type="domain" description="Protein kinase" evidence="1">
    <location>
        <begin position="1"/>
        <end position="84"/>
    </location>
</feature>
<evidence type="ECO:0000313" key="3">
    <source>
        <dbReference type="Proteomes" id="UP000054560"/>
    </source>
</evidence>